<gene>
    <name evidence="1" type="ORF">MCC10044_0932</name>
</gene>
<reference evidence="1 2" key="1">
    <citation type="journal article" date="2018" name="Sci. Rep.">
        <title>Genomic diversity and distribution of Bifidobacterium longum subsp. longum across the human lifespan.</title>
        <authorList>
            <person name="Odamaki T."/>
            <person name="Bottacini F."/>
            <person name="Kato K."/>
            <person name="Mitsuyama E."/>
            <person name="Yoshida K."/>
            <person name="Horigome A."/>
            <person name="Xiao J.Z."/>
            <person name="van Sinderen D."/>
        </authorList>
    </citation>
    <scope>NUCLEOTIDE SEQUENCE [LARGE SCALE GENOMIC DNA]</scope>
    <source>
        <strain evidence="1 2">MCC10044</strain>
    </source>
</reference>
<dbReference type="EMBL" id="SHQV01000012">
    <property type="protein sequence ID" value="TCE44723.1"/>
    <property type="molecule type" value="Genomic_DNA"/>
</dbReference>
<organism evidence="1 2">
    <name type="scientific">Bifidobacterium longum subsp. longum</name>
    <dbReference type="NCBI Taxonomy" id="1679"/>
    <lineage>
        <taxon>Bacteria</taxon>
        <taxon>Bacillati</taxon>
        <taxon>Actinomycetota</taxon>
        <taxon>Actinomycetes</taxon>
        <taxon>Bifidobacteriales</taxon>
        <taxon>Bifidobacteriaceae</taxon>
        <taxon>Bifidobacterium</taxon>
    </lineage>
</organism>
<protein>
    <recommendedName>
        <fullName evidence="3">ParB/Sulfiredoxin domain-containing protein</fullName>
    </recommendedName>
</protein>
<evidence type="ECO:0008006" key="3">
    <source>
        <dbReference type="Google" id="ProtNLM"/>
    </source>
</evidence>
<name>A0AB74HBP0_BIFLL</name>
<dbReference type="AlphaFoldDB" id="A0AB74HBP0"/>
<proteinExistence type="predicted"/>
<dbReference type="Proteomes" id="UP000293319">
    <property type="component" value="Unassembled WGS sequence"/>
</dbReference>
<evidence type="ECO:0000313" key="2">
    <source>
        <dbReference type="Proteomes" id="UP000293319"/>
    </source>
</evidence>
<comment type="caution">
    <text evidence="1">The sequence shown here is derived from an EMBL/GenBank/DDBJ whole genome shotgun (WGS) entry which is preliminary data.</text>
</comment>
<accession>A0AB74HBP0</accession>
<sequence>MEEVDNIYNFGNPSSQKTSKRQLMKLVESIAENGYQNDVEPILVVRDGENYVVQDANRRLTSIKLLRDPDKYKDILDAKDYRRLKELSEQYSANVPDRLDVVVFGDDEDETLRDILSRKHNGPLDGTGTLPWSTEAKSRFFDKKKSLSDRLEAPFEEQFGQSLTSYLGGSKAITSTRRVFGYAVVKQYLDIKDLNKVTPDELDKVKELADELKGYCQEHSVLLSRLGKEAVEQDIIIPLREKDESTTSTPIQAMKRTSQKLLNITATNLDRYLGYRYNKPQWIDLNNETFQPVNFLLTGLAANGKLEGEGSSRWAKAYLLAPAVRVIYELSMQALADSGVDVSLPHPVSKKHKENVDHVHDLFKNDMHFLAYLAEGRILFDSFQEARSMVTGTDFGSSVDLPQLTSHKSVKDLNIDTIVRLFEEAVLFAVLCQQYVMYKGMPSS</sequence>
<dbReference type="CDD" id="cd16387">
    <property type="entry name" value="ParB_N_Srx"/>
    <property type="match status" value="1"/>
</dbReference>
<evidence type="ECO:0000313" key="1">
    <source>
        <dbReference type="EMBL" id="TCE44723.1"/>
    </source>
</evidence>